<sequence>MKTVPAAPTWLRGLLLAQQVHALHVLERGAESVVQGEALTGLSDWRPEDPDDRTSALAGLLNNLSYGLAATGRLDEALDRARASVDMRRELASRDAGARPDLARSLNALSRHHHQAGHLDEALRVARESLQVRRAAAEDRPDAYLTELESTLSHLAEIQLDLGDFMGVRETVRETASVLHQLDPSDPDALQRHYVRALLDMAELSAAANAREEAMEIADEAVTLARQLVRDRGRDHLPLLGGAFLMQAKTLADASRLMVASRVNNKAAQVFRSVLRDTTDYVQGLLTALHNQVGFLTLMHRFEGAERAAAEAVTVLAPLELPAELAEAHLKHARTLLALDRLPEFESARSSALELYQRLDGESPGDYAQKISEAKSLGIEPPQPASP</sequence>
<evidence type="ECO:0008006" key="4">
    <source>
        <dbReference type="Google" id="ProtNLM"/>
    </source>
</evidence>
<protein>
    <recommendedName>
        <fullName evidence="4">Tetratricopeptide repeat protein</fullName>
    </recommendedName>
</protein>
<proteinExistence type="predicted"/>
<dbReference type="SUPFAM" id="SSF48452">
    <property type="entry name" value="TPR-like"/>
    <property type="match status" value="1"/>
</dbReference>
<dbReference type="Proteomes" id="UP000600026">
    <property type="component" value="Unassembled WGS sequence"/>
</dbReference>
<organism evidence="2 3">
    <name type="scientific">Streptomyces xanthophaeus</name>
    <dbReference type="NCBI Taxonomy" id="67385"/>
    <lineage>
        <taxon>Bacteria</taxon>
        <taxon>Bacillati</taxon>
        <taxon>Actinomycetota</taxon>
        <taxon>Actinomycetes</taxon>
        <taxon>Kitasatosporales</taxon>
        <taxon>Streptomycetaceae</taxon>
        <taxon>Streptomyces</taxon>
    </lineage>
</organism>
<dbReference type="RefSeq" id="WP_167347264.1">
    <property type="nucleotide sequence ID" value="NZ_BNEE01000011.1"/>
</dbReference>
<dbReference type="InterPro" id="IPR011990">
    <property type="entry name" value="TPR-like_helical_dom_sf"/>
</dbReference>
<evidence type="ECO:0000313" key="3">
    <source>
        <dbReference type="Proteomes" id="UP000600026"/>
    </source>
</evidence>
<evidence type="ECO:0000256" key="1">
    <source>
        <dbReference type="SAM" id="MobiDB-lite"/>
    </source>
</evidence>
<dbReference type="EMBL" id="BNEE01000011">
    <property type="protein sequence ID" value="GHI90381.1"/>
    <property type="molecule type" value="Genomic_DNA"/>
</dbReference>
<dbReference type="Gene3D" id="1.25.40.10">
    <property type="entry name" value="Tetratricopeptide repeat domain"/>
    <property type="match status" value="1"/>
</dbReference>
<reference evidence="2" key="1">
    <citation type="submission" date="2020-09" db="EMBL/GenBank/DDBJ databases">
        <title>Whole genome shotgun sequence of Streptomyces xanthophaeus NBRC 12829.</title>
        <authorList>
            <person name="Komaki H."/>
            <person name="Tamura T."/>
        </authorList>
    </citation>
    <scope>NUCLEOTIDE SEQUENCE</scope>
    <source>
        <strain evidence="2">NBRC 12829</strain>
    </source>
</reference>
<name>A0A919LGS2_9ACTN</name>
<dbReference type="AlphaFoldDB" id="A0A919LGS2"/>
<keyword evidence="3" id="KW-1185">Reference proteome</keyword>
<gene>
    <name evidence="2" type="ORF">Sxan_77450</name>
</gene>
<dbReference type="Pfam" id="PF13374">
    <property type="entry name" value="TPR_10"/>
    <property type="match status" value="2"/>
</dbReference>
<feature type="region of interest" description="Disordered" evidence="1">
    <location>
        <begin position="362"/>
        <end position="387"/>
    </location>
</feature>
<accession>A0A919LGS2</accession>
<comment type="caution">
    <text evidence="2">The sequence shown here is derived from an EMBL/GenBank/DDBJ whole genome shotgun (WGS) entry which is preliminary data.</text>
</comment>
<evidence type="ECO:0000313" key="2">
    <source>
        <dbReference type="EMBL" id="GHI90381.1"/>
    </source>
</evidence>